<dbReference type="NCBIfam" id="TIGR02149">
    <property type="entry name" value="glgA_Coryne"/>
    <property type="match status" value="1"/>
</dbReference>
<dbReference type="InterPro" id="IPR011875">
    <property type="entry name" value="M1P_synthase"/>
</dbReference>
<dbReference type="Gene3D" id="3.40.50.2000">
    <property type="entry name" value="Glycogen Phosphorylase B"/>
    <property type="match status" value="2"/>
</dbReference>
<dbReference type="InterPro" id="IPR001296">
    <property type="entry name" value="Glyco_trans_1"/>
</dbReference>
<comment type="caution">
    <text evidence="5">The sequence shown here is derived from an EMBL/GenBank/DDBJ whole genome shotgun (WGS) entry which is preliminary data.</text>
</comment>
<evidence type="ECO:0000259" key="3">
    <source>
        <dbReference type="Pfam" id="PF00534"/>
    </source>
</evidence>
<sequence length="387" mass="41206">MRIGLLTREYPPEVYGGAGVHVGFLVPRLRELIEVDVHAFGGPRADARAHVPAPGLEGANAALATLSVDLEMAAALGGVQLAHSHTWYANMAGHLAKLLHGTPHVVTAHSLEPRRPWKAEQLGGGYRVSSWVERTAYEAADAVIAVSEGMRADVLDCYPALDPARVHVVRNGIDAVAYRPVPETDALERHGIDPGRPIVTFVGRITRQKGVGHLVAAAHRFAPDAQVVLCAGAPDTPEIAEETQRAVARLAAARPGVFWIQQMLPAEEVRQVLSHSTVFVCPSVYEPLGIVNLEAMACGTAVVASDVGGIPEVVEHGETGLLVHYDEDDVETYRAGLADAVNEVLGDPVRAAAFGAAGRERAVRDFSWASVAERTVEVYRAALNGVS</sequence>
<dbReference type="GO" id="GO:0009011">
    <property type="term" value="F:alpha-1,4-glucan glucosyltransferase (ADP-glucose donor) activity"/>
    <property type="evidence" value="ECO:0007669"/>
    <property type="project" value="UniProtKB-EC"/>
</dbReference>
<keyword evidence="6" id="KW-1185">Reference proteome</keyword>
<organism evidence="5 6">
    <name type="scientific">Saccharothrix lopnurensis</name>
    <dbReference type="NCBI Taxonomy" id="1670621"/>
    <lineage>
        <taxon>Bacteria</taxon>
        <taxon>Bacillati</taxon>
        <taxon>Actinomycetota</taxon>
        <taxon>Actinomycetes</taxon>
        <taxon>Pseudonocardiales</taxon>
        <taxon>Pseudonocardiaceae</taxon>
        <taxon>Saccharothrix</taxon>
    </lineage>
</organism>
<dbReference type="SUPFAM" id="SSF53756">
    <property type="entry name" value="UDP-Glycosyltransferase/glycogen phosphorylase"/>
    <property type="match status" value="1"/>
</dbReference>
<dbReference type="EC" id="2.4.1.21" evidence="5"/>
<dbReference type="Pfam" id="PF13439">
    <property type="entry name" value="Glyco_transf_4"/>
    <property type="match status" value="1"/>
</dbReference>
<accession>A0ABW1P9U0</accession>
<evidence type="ECO:0000313" key="6">
    <source>
        <dbReference type="Proteomes" id="UP001596220"/>
    </source>
</evidence>
<feature type="domain" description="Glycosyltransferase subfamily 4-like N-terminal" evidence="4">
    <location>
        <begin position="15"/>
        <end position="174"/>
    </location>
</feature>
<keyword evidence="2 5" id="KW-0808">Transferase</keyword>
<evidence type="ECO:0000259" key="4">
    <source>
        <dbReference type="Pfam" id="PF13439"/>
    </source>
</evidence>
<evidence type="ECO:0000256" key="1">
    <source>
        <dbReference type="ARBA" id="ARBA00022676"/>
    </source>
</evidence>
<name>A0ABW1P9U0_9PSEU</name>
<dbReference type="InterPro" id="IPR028098">
    <property type="entry name" value="Glyco_trans_4-like_N"/>
</dbReference>
<dbReference type="RefSeq" id="WP_380638425.1">
    <property type="nucleotide sequence ID" value="NZ_JBHSQO010000025.1"/>
</dbReference>
<protein>
    <submittedName>
        <fullName evidence="5">Glycogen synthase</fullName>
        <ecNumber evidence="5">2.4.1.21</ecNumber>
    </submittedName>
</protein>
<dbReference type="InterPro" id="IPR050194">
    <property type="entry name" value="Glycosyltransferase_grp1"/>
</dbReference>
<dbReference type="CDD" id="cd03801">
    <property type="entry name" value="GT4_PimA-like"/>
    <property type="match status" value="1"/>
</dbReference>
<gene>
    <name evidence="5" type="primary">glgA</name>
    <name evidence="5" type="ORF">ACFP3R_22915</name>
</gene>
<dbReference type="Proteomes" id="UP001596220">
    <property type="component" value="Unassembled WGS sequence"/>
</dbReference>
<dbReference type="Pfam" id="PF00534">
    <property type="entry name" value="Glycos_transf_1"/>
    <property type="match status" value="1"/>
</dbReference>
<dbReference type="PANTHER" id="PTHR45947">
    <property type="entry name" value="SULFOQUINOVOSYL TRANSFERASE SQD2"/>
    <property type="match status" value="1"/>
</dbReference>
<dbReference type="EMBL" id="JBHSQO010000025">
    <property type="protein sequence ID" value="MFC6092130.1"/>
    <property type="molecule type" value="Genomic_DNA"/>
</dbReference>
<proteinExistence type="predicted"/>
<evidence type="ECO:0000313" key="5">
    <source>
        <dbReference type="EMBL" id="MFC6092130.1"/>
    </source>
</evidence>
<dbReference type="PANTHER" id="PTHR45947:SF3">
    <property type="entry name" value="SULFOQUINOVOSYL TRANSFERASE SQD2"/>
    <property type="match status" value="1"/>
</dbReference>
<keyword evidence="1 5" id="KW-0328">Glycosyltransferase</keyword>
<evidence type="ECO:0000256" key="2">
    <source>
        <dbReference type="ARBA" id="ARBA00022679"/>
    </source>
</evidence>
<feature type="domain" description="Glycosyl transferase family 1" evidence="3">
    <location>
        <begin position="188"/>
        <end position="361"/>
    </location>
</feature>
<reference evidence="6" key="1">
    <citation type="journal article" date="2019" name="Int. J. Syst. Evol. Microbiol.">
        <title>The Global Catalogue of Microorganisms (GCM) 10K type strain sequencing project: providing services to taxonomists for standard genome sequencing and annotation.</title>
        <authorList>
            <consortium name="The Broad Institute Genomics Platform"/>
            <consortium name="The Broad Institute Genome Sequencing Center for Infectious Disease"/>
            <person name="Wu L."/>
            <person name="Ma J."/>
        </authorList>
    </citation>
    <scope>NUCLEOTIDE SEQUENCE [LARGE SCALE GENOMIC DNA]</scope>
    <source>
        <strain evidence="6">CGMCC 4.7246</strain>
    </source>
</reference>